<comment type="caution">
    <text evidence="1">The sequence shown here is derived from an EMBL/GenBank/DDBJ whole genome shotgun (WGS) entry which is preliminary data.</text>
</comment>
<dbReference type="AlphaFoldDB" id="A0A645B6P9"/>
<dbReference type="EMBL" id="VSSQ01018142">
    <property type="protein sequence ID" value="MPM61082.1"/>
    <property type="molecule type" value="Genomic_DNA"/>
</dbReference>
<name>A0A645B6P9_9ZZZZ</name>
<gene>
    <name evidence="1" type="ORF">SDC9_107936</name>
</gene>
<evidence type="ECO:0008006" key="2">
    <source>
        <dbReference type="Google" id="ProtNLM"/>
    </source>
</evidence>
<protein>
    <recommendedName>
        <fullName evidence="2">Pilus assembly protein PilV</fullName>
    </recommendedName>
</protein>
<sequence>MQCVQGNCQSGVWSGGGKVSNQGCAWFESPVAYNYFAGGAGGDVTYKPVICPAGYIMTGTRMFGVSKSVDDEHVDAYCCPFS</sequence>
<organism evidence="1">
    <name type="scientific">bioreactor metagenome</name>
    <dbReference type="NCBI Taxonomy" id="1076179"/>
    <lineage>
        <taxon>unclassified sequences</taxon>
        <taxon>metagenomes</taxon>
        <taxon>ecological metagenomes</taxon>
    </lineage>
</organism>
<reference evidence="1" key="1">
    <citation type="submission" date="2019-08" db="EMBL/GenBank/DDBJ databases">
        <authorList>
            <person name="Kucharzyk K."/>
            <person name="Murdoch R.W."/>
            <person name="Higgins S."/>
            <person name="Loffler F."/>
        </authorList>
    </citation>
    <scope>NUCLEOTIDE SEQUENCE</scope>
</reference>
<proteinExistence type="predicted"/>
<accession>A0A645B6P9</accession>
<evidence type="ECO:0000313" key="1">
    <source>
        <dbReference type="EMBL" id="MPM61082.1"/>
    </source>
</evidence>